<protein>
    <submittedName>
        <fullName evidence="1">Uncharacterized protein</fullName>
    </submittedName>
</protein>
<gene>
    <name evidence="1" type="ordered locus">XF_2212</name>
</gene>
<dbReference type="Proteomes" id="UP000000812">
    <property type="component" value="Chromosome"/>
</dbReference>
<sequence length="55" mass="5847">MHPDNALKKQPHLEALHQSSATALLVLINLSRRNSATATLRAAGNTPSALTMPCL</sequence>
<organism evidence="1 2">
    <name type="scientific">Xylella fastidiosa (strain 9a5c)</name>
    <dbReference type="NCBI Taxonomy" id="160492"/>
    <lineage>
        <taxon>Bacteria</taxon>
        <taxon>Pseudomonadati</taxon>
        <taxon>Pseudomonadota</taxon>
        <taxon>Gammaproteobacteria</taxon>
        <taxon>Lysobacterales</taxon>
        <taxon>Lysobacteraceae</taxon>
        <taxon>Xylella</taxon>
    </lineage>
</organism>
<dbReference type="STRING" id="160492.XF_2212"/>
<reference evidence="1 2" key="1">
    <citation type="journal article" date="2000" name="Nature">
        <title>The genome sequence of the plant pathogen Xylella fastidiosa.</title>
        <authorList>
            <person name="Simpson A.J."/>
            <person name="Reinach F.C."/>
            <person name="Arruda P."/>
            <person name="Abreu F.A."/>
            <person name="Acencio M."/>
            <person name="Alvarenga R."/>
            <person name="Alves L.M."/>
            <person name="Araya J.E."/>
            <person name="Baia G.S."/>
            <person name="Baptista C.S."/>
            <person name="Barros M.H."/>
            <person name="Bonaccorsi E.D."/>
            <person name="Bordin S."/>
            <person name="Bove J.M."/>
            <person name="Briones M.R."/>
            <person name="Bueno M.R."/>
            <person name="Camargo A.A."/>
            <person name="Camargo L.E."/>
            <person name="Carraro D.M."/>
            <person name="Carrer H."/>
            <person name="Colauto N.B."/>
            <person name="Colombo C."/>
            <person name="Costa F.F."/>
            <person name="Costa M.C."/>
            <person name="Costa-Neto C.M."/>
            <person name="Coutinho L.L."/>
            <person name="Cristofani M."/>
            <person name="Dias-Neto E."/>
            <person name="Docena C."/>
            <person name="El-Dorry H."/>
            <person name="Facincani A.P."/>
            <person name="Ferreira A.J."/>
            <person name="Ferreira V.C."/>
            <person name="Ferro J.A."/>
            <person name="Fraga J.S."/>
            <person name="Franca S.C."/>
            <person name="Franco M.C."/>
            <person name="Frohme M."/>
            <person name="Furlan L.R."/>
            <person name="Garnier M."/>
            <person name="Goldman G.H."/>
            <person name="Goldman M.H."/>
            <person name="Gomes S.L."/>
            <person name="Gruber A."/>
            <person name="Ho P.L."/>
            <person name="Hoheisel J.D."/>
            <person name="Junqueira M.L."/>
            <person name="Kemper E.L."/>
            <person name="Kitajima J.P."/>
            <person name="Krieger J.E."/>
            <person name="Kuramae E.E."/>
            <person name="Laigret F."/>
            <person name="Lambais M.R."/>
            <person name="Leite L.C."/>
            <person name="Lemos E.G."/>
            <person name="Lemos M.V."/>
            <person name="Lopes S.A."/>
            <person name="Lopes C.R."/>
            <person name="Machado J.A."/>
            <person name="Machado M.A."/>
            <person name="Madeira A.M."/>
            <person name="Madeira H.M."/>
            <person name="Marino C.L."/>
            <person name="Marques M.V."/>
            <person name="Martins E.A."/>
            <person name="Martins E.M."/>
            <person name="Matsukuma A.Y."/>
            <person name="Menck C.F."/>
            <person name="Miracca E.C."/>
            <person name="Miyaki C.Y."/>
            <person name="Monteriro-Vitorello C.B."/>
            <person name="Moon D.H."/>
            <person name="Nagai M.A."/>
            <person name="Nascimento A.L."/>
            <person name="Netto L.E."/>
            <person name="Nhani A.Jr."/>
            <person name="Nobrega F.G."/>
            <person name="Nunes L.R."/>
            <person name="Oliveira M.A."/>
            <person name="de Oliveira M.C."/>
            <person name="de Oliveira R.C."/>
            <person name="Palmieri D.A."/>
            <person name="Paris A."/>
            <person name="Peixoto B.R."/>
            <person name="Pereira G.A."/>
            <person name="Pereira H.A.Jr."/>
            <person name="Pesquero J.B."/>
            <person name="Quaggio R.B."/>
            <person name="Roberto P.G."/>
            <person name="Rodrigues V."/>
            <person name="de M Rosa A.J."/>
            <person name="de Rosa V.E.Jr."/>
            <person name="de Sa R.G."/>
            <person name="Santelli R.V."/>
            <person name="Sawasaki H.E."/>
            <person name="da Silva A.C."/>
            <person name="da Silva A.M."/>
            <person name="da Silva F.R."/>
            <person name="da Silva W.A.Jr."/>
            <person name="da Silveira J.F."/>
            <person name="Silvestri M.L."/>
            <person name="Siqueira W.J."/>
            <person name="de Souza A.A."/>
            <person name="de Souza A.P."/>
            <person name="Terenzi M.F."/>
            <person name="Truffi D."/>
            <person name="Tsai S.M."/>
            <person name="Tsuhako M.H."/>
            <person name="Vallada H."/>
            <person name="Van Sluys M.A."/>
            <person name="Verjovski-Almeida S."/>
            <person name="Vettore A.L."/>
            <person name="Zago M.A."/>
            <person name="Zatz M."/>
            <person name="Meidanis J."/>
            <person name="Setubal J.C."/>
        </authorList>
    </citation>
    <scope>NUCLEOTIDE SEQUENCE [LARGE SCALE GENOMIC DNA]</scope>
    <source>
        <strain evidence="1 2">9a5c</strain>
    </source>
</reference>
<proteinExistence type="predicted"/>
<evidence type="ECO:0000313" key="2">
    <source>
        <dbReference type="Proteomes" id="UP000000812"/>
    </source>
</evidence>
<name>Q9PBD2_XYLFA</name>
<evidence type="ECO:0000313" key="1">
    <source>
        <dbReference type="EMBL" id="AAF85011.1"/>
    </source>
</evidence>
<dbReference type="PIR" id="G82584">
    <property type="entry name" value="G82584"/>
</dbReference>
<dbReference type="KEGG" id="xfa:XF_2212"/>
<dbReference type="HOGENOM" id="CLU_3031536_0_0_6"/>
<dbReference type="AlphaFoldDB" id="Q9PBD2"/>
<accession>Q9PBD2</accession>
<dbReference type="EMBL" id="AE003849">
    <property type="protein sequence ID" value="AAF85011.1"/>
    <property type="molecule type" value="Genomic_DNA"/>
</dbReference>